<dbReference type="EMBL" id="JAGSPA010000001">
    <property type="protein sequence ID" value="MBV7255530.1"/>
    <property type="molecule type" value="Genomic_DNA"/>
</dbReference>
<reference evidence="2 3" key="1">
    <citation type="submission" date="2021-04" db="EMBL/GenBank/DDBJ databases">
        <authorList>
            <person name="Pira H."/>
            <person name="Risdian C."/>
            <person name="Wink J."/>
        </authorList>
    </citation>
    <scope>NUCLEOTIDE SEQUENCE [LARGE SCALE GENOMIC DNA]</scope>
    <source>
        <strain evidence="2 3">WHA3</strain>
    </source>
</reference>
<keyword evidence="3" id="KW-1185">Reference proteome</keyword>
<evidence type="ECO:0000313" key="3">
    <source>
        <dbReference type="Proteomes" id="UP000722336"/>
    </source>
</evidence>
<feature type="chain" id="PRO_5046660971" evidence="1">
    <location>
        <begin position="25"/>
        <end position="268"/>
    </location>
</feature>
<keyword evidence="1" id="KW-0732">Signal</keyword>
<evidence type="ECO:0000256" key="1">
    <source>
        <dbReference type="SAM" id="SignalP"/>
    </source>
</evidence>
<dbReference type="Proteomes" id="UP000722336">
    <property type="component" value="Unassembled WGS sequence"/>
</dbReference>
<dbReference type="RefSeq" id="WP_218443866.1">
    <property type="nucleotide sequence ID" value="NZ_JAGSPA010000001.1"/>
</dbReference>
<protein>
    <submittedName>
        <fullName evidence="2">DUF3298 domain-containing protein</fullName>
    </submittedName>
</protein>
<gene>
    <name evidence="2" type="ORF">KCG44_01885</name>
</gene>
<comment type="caution">
    <text evidence="2">The sequence shown here is derived from an EMBL/GenBank/DDBJ whole genome shotgun (WGS) entry which is preliminary data.</text>
</comment>
<name>A0ABS6SAU3_9SPHN</name>
<feature type="signal peptide" evidence="1">
    <location>
        <begin position="1"/>
        <end position="24"/>
    </location>
</feature>
<accession>A0ABS6SAU3</accession>
<dbReference type="PROSITE" id="PS51257">
    <property type="entry name" value="PROKAR_LIPOPROTEIN"/>
    <property type="match status" value="1"/>
</dbReference>
<sequence length="268" mass="28780">MRIGNLTGAAALLGPALGAMFLLAACGQNADPAADETGTAIAEVETVGDAPVLASDLIIAEQTPTLEFRWRLVPEAAEYPTLFARLRAAALRDKAALETTARETAQARTEAGLEAIPVAHDQMFETVFENRALLNIRTEIFSDTGGAHPNHTLESIIWDRRDDRQVSLPDLFVNWPEVRDALSAAYCAKLDDMRAERRGGAALDGEFGTCPDLAAQHIALRGPRGMAPEGITVLFSPYAAGPYAEGAYEVEVDFDDAVRAALKARFQG</sequence>
<evidence type="ECO:0000313" key="2">
    <source>
        <dbReference type="EMBL" id="MBV7255530.1"/>
    </source>
</evidence>
<proteinExistence type="predicted"/>
<organism evidence="2 3">
    <name type="scientific">Pacificimonas pallii</name>
    <dbReference type="NCBI Taxonomy" id="2827236"/>
    <lineage>
        <taxon>Bacteria</taxon>
        <taxon>Pseudomonadati</taxon>
        <taxon>Pseudomonadota</taxon>
        <taxon>Alphaproteobacteria</taxon>
        <taxon>Sphingomonadales</taxon>
        <taxon>Sphingosinicellaceae</taxon>
        <taxon>Pacificimonas</taxon>
    </lineage>
</organism>